<evidence type="ECO:0000313" key="2">
    <source>
        <dbReference type="EMBL" id="CEM33769.1"/>
    </source>
</evidence>
<sequence length="487" mass="51640">MGSEVKESQPMPPTALPKLHVGHIAGVRSGRTTAGTDGVAERGDGHQAAPLTLEGGVRHGARGGGSSGRDEPAAGGEGGVVAEAALPEREGPAATKESPPLPGPSEAAEEEGIEAPSVDPRAAQQGTTAPSKSVVTEPSPRSEAAGTNEEPTAADAPAAESEQRALAAGGASSAPAATQISLPVLSLVVIELEGYAGWEPEDEILDQPGSKTIEWKRWDNNEGFGKRNSMAPEAFLMRKAVDQSWEDEELCLRHQETMNSLLTQWGFRGYCGASDVYSLAPALAVLLVRKRRNYNRDAHPWSDKVILDIKALSKKKAVPQTKKDDKRSRNSAKRAAGASGAASSAATGGGGSDGLLGRMAKSFKIKKSFDDGLWERQNKKADHEAQPEDRDPSKLLVAKEQLVRILLEQYHVSIVRGRSVDKAARAELVEELRRKAHGRACESRDSQLALEAAPGGVDEDKLAIQQTLQDGTNGLRDGTTHCQPSDH</sequence>
<organism evidence="2 3">
    <name type="scientific">Vitrella brassicaformis (strain CCMP3155)</name>
    <dbReference type="NCBI Taxonomy" id="1169540"/>
    <lineage>
        <taxon>Eukaryota</taxon>
        <taxon>Sar</taxon>
        <taxon>Alveolata</taxon>
        <taxon>Colpodellida</taxon>
        <taxon>Vitrellaceae</taxon>
        <taxon>Vitrella</taxon>
    </lineage>
</organism>
<dbReference type="EMBL" id="CDMY01000791">
    <property type="protein sequence ID" value="CEM33769.1"/>
    <property type="molecule type" value="Genomic_DNA"/>
</dbReference>
<dbReference type="AlphaFoldDB" id="A0A0G4GSU2"/>
<accession>A0A0G4GSU2</accession>
<dbReference type="VEuPathDB" id="CryptoDB:Vbra_18661"/>
<name>A0A0G4GSU2_VITBC</name>
<evidence type="ECO:0000313" key="3">
    <source>
        <dbReference type="Proteomes" id="UP000041254"/>
    </source>
</evidence>
<dbReference type="Proteomes" id="UP000041254">
    <property type="component" value="Unassembled WGS sequence"/>
</dbReference>
<protein>
    <submittedName>
        <fullName evidence="2">Uncharacterized protein</fullName>
    </submittedName>
</protein>
<gene>
    <name evidence="2" type="ORF">Vbra_18661</name>
</gene>
<proteinExistence type="predicted"/>
<reference evidence="2 3" key="1">
    <citation type="submission" date="2014-11" db="EMBL/GenBank/DDBJ databases">
        <authorList>
            <person name="Zhu J."/>
            <person name="Qi W."/>
            <person name="Song R."/>
        </authorList>
    </citation>
    <scope>NUCLEOTIDE SEQUENCE [LARGE SCALE GENOMIC DNA]</scope>
</reference>
<dbReference type="InParanoid" id="A0A0G4GSU2"/>
<feature type="compositionally biased region" description="Low complexity" evidence="1">
    <location>
        <begin position="149"/>
        <end position="175"/>
    </location>
</feature>
<evidence type="ECO:0000256" key="1">
    <source>
        <dbReference type="SAM" id="MobiDB-lite"/>
    </source>
</evidence>
<feature type="compositionally biased region" description="Polar residues" evidence="1">
    <location>
        <begin position="124"/>
        <end position="136"/>
    </location>
</feature>
<feature type="region of interest" description="Disordered" evidence="1">
    <location>
        <begin position="317"/>
        <end position="351"/>
    </location>
</feature>
<feature type="region of interest" description="Disordered" evidence="1">
    <location>
        <begin position="1"/>
        <end position="175"/>
    </location>
</feature>
<keyword evidence="3" id="KW-1185">Reference proteome</keyword>
<feature type="compositionally biased region" description="Low complexity" evidence="1">
    <location>
        <begin position="333"/>
        <end position="346"/>
    </location>
</feature>